<organism evidence="1 2">
    <name type="scientific">Gossypium schwendimanii</name>
    <name type="common">Cotton</name>
    <dbReference type="NCBI Taxonomy" id="34291"/>
    <lineage>
        <taxon>Eukaryota</taxon>
        <taxon>Viridiplantae</taxon>
        <taxon>Streptophyta</taxon>
        <taxon>Embryophyta</taxon>
        <taxon>Tracheophyta</taxon>
        <taxon>Spermatophyta</taxon>
        <taxon>Magnoliopsida</taxon>
        <taxon>eudicotyledons</taxon>
        <taxon>Gunneridae</taxon>
        <taxon>Pentapetalae</taxon>
        <taxon>rosids</taxon>
        <taxon>malvids</taxon>
        <taxon>Malvales</taxon>
        <taxon>Malvaceae</taxon>
        <taxon>Malvoideae</taxon>
        <taxon>Gossypium</taxon>
    </lineage>
</organism>
<evidence type="ECO:0000313" key="2">
    <source>
        <dbReference type="Proteomes" id="UP000593576"/>
    </source>
</evidence>
<proteinExistence type="predicted"/>
<dbReference type="Proteomes" id="UP000593576">
    <property type="component" value="Unassembled WGS sequence"/>
</dbReference>
<protein>
    <submittedName>
        <fullName evidence="1">Uncharacterized protein</fullName>
    </submittedName>
</protein>
<evidence type="ECO:0000313" key="1">
    <source>
        <dbReference type="EMBL" id="MBA0879340.1"/>
    </source>
</evidence>
<dbReference type="EMBL" id="JABFAF010274995">
    <property type="protein sequence ID" value="MBA0879340.1"/>
    <property type="molecule type" value="Genomic_DNA"/>
</dbReference>
<sequence>MGMVLLSISTFSSGPPIYIPTHNEEPSGKSCLITYRT</sequence>
<name>A0A7J9N7X8_GOSSC</name>
<keyword evidence="2" id="KW-1185">Reference proteome</keyword>
<accession>A0A7J9N7X8</accession>
<dbReference type="AlphaFoldDB" id="A0A7J9N7X8"/>
<reference evidence="1 2" key="1">
    <citation type="journal article" date="2019" name="Genome Biol. Evol.">
        <title>Insights into the evolution of the New World diploid cottons (Gossypium, subgenus Houzingenia) based on genome sequencing.</title>
        <authorList>
            <person name="Grover C.E."/>
            <person name="Arick M.A. 2nd"/>
            <person name="Thrash A."/>
            <person name="Conover J.L."/>
            <person name="Sanders W.S."/>
            <person name="Peterson D.G."/>
            <person name="Frelichowski J.E."/>
            <person name="Scheffler J.A."/>
            <person name="Scheffler B.E."/>
            <person name="Wendel J.F."/>
        </authorList>
    </citation>
    <scope>NUCLEOTIDE SEQUENCE [LARGE SCALE GENOMIC DNA]</scope>
    <source>
        <strain evidence="1">1</strain>
        <tissue evidence="1">Leaf</tissue>
    </source>
</reference>
<gene>
    <name evidence="1" type="ORF">Goshw_013515</name>
</gene>
<comment type="caution">
    <text evidence="1">The sequence shown here is derived from an EMBL/GenBank/DDBJ whole genome shotgun (WGS) entry which is preliminary data.</text>
</comment>